<dbReference type="InterPro" id="IPR012133">
    <property type="entry name" value="Alpha-hydoxy_acid_DH_FMN"/>
</dbReference>
<dbReference type="PROSITE" id="PS00557">
    <property type="entry name" value="FMN_HYDROXY_ACID_DH_1"/>
    <property type="match status" value="1"/>
</dbReference>
<comment type="similarity">
    <text evidence="5">Belongs to the FMN-dependent alpha-hydroxy acid dehydrogenase family.</text>
</comment>
<dbReference type="PANTHER" id="PTHR10578">
    <property type="entry name" value="S -2-HYDROXY-ACID OXIDASE-RELATED"/>
    <property type="match status" value="1"/>
</dbReference>
<evidence type="ECO:0000256" key="1">
    <source>
        <dbReference type="ARBA" id="ARBA00001917"/>
    </source>
</evidence>
<dbReference type="InterPro" id="IPR013785">
    <property type="entry name" value="Aldolase_TIM"/>
</dbReference>
<dbReference type="Proteomes" id="UP001199469">
    <property type="component" value="Unassembled WGS sequence"/>
</dbReference>
<gene>
    <name evidence="7" type="ORF">LQ327_23010</name>
</gene>
<evidence type="ECO:0000313" key="8">
    <source>
        <dbReference type="Proteomes" id="UP001199469"/>
    </source>
</evidence>
<dbReference type="Pfam" id="PF01070">
    <property type="entry name" value="FMN_dh"/>
    <property type="match status" value="1"/>
</dbReference>
<keyword evidence="3" id="KW-0288">FMN</keyword>
<comment type="caution">
    <text evidence="7">The sequence shown here is derived from an EMBL/GenBank/DDBJ whole genome shotgun (WGS) entry which is preliminary data.</text>
</comment>
<dbReference type="Gene3D" id="3.20.20.70">
    <property type="entry name" value="Aldolase class I"/>
    <property type="match status" value="1"/>
</dbReference>
<dbReference type="CDD" id="cd02809">
    <property type="entry name" value="alpha_hydroxyacid_oxid_FMN"/>
    <property type="match status" value="1"/>
</dbReference>
<evidence type="ECO:0000256" key="2">
    <source>
        <dbReference type="ARBA" id="ARBA00022630"/>
    </source>
</evidence>
<dbReference type="InterPro" id="IPR008259">
    <property type="entry name" value="FMN_hydac_DH_AS"/>
</dbReference>
<keyword evidence="4" id="KW-0560">Oxidoreductase</keyword>
<evidence type="ECO:0000256" key="4">
    <source>
        <dbReference type="ARBA" id="ARBA00023002"/>
    </source>
</evidence>
<keyword evidence="2" id="KW-0285">Flavoprotein</keyword>
<dbReference type="EMBL" id="JAJNDB010000005">
    <property type="protein sequence ID" value="MCD2196249.1"/>
    <property type="molecule type" value="Genomic_DNA"/>
</dbReference>
<dbReference type="InterPro" id="IPR037396">
    <property type="entry name" value="FMN_HAD"/>
</dbReference>
<evidence type="ECO:0000256" key="5">
    <source>
        <dbReference type="ARBA" id="ARBA00024042"/>
    </source>
</evidence>
<evidence type="ECO:0000259" key="6">
    <source>
        <dbReference type="PROSITE" id="PS51349"/>
    </source>
</evidence>
<evidence type="ECO:0000313" key="7">
    <source>
        <dbReference type="EMBL" id="MCD2196249.1"/>
    </source>
</evidence>
<dbReference type="PIRSF" id="PIRSF000138">
    <property type="entry name" value="Al-hdrx_acd_dh"/>
    <property type="match status" value="1"/>
</dbReference>
<accession>A0ABS8PDL0</accession>
<dbReference type="PANTHER" id="PTHR10578:SF107">
    <property type="entry name" value="2-HYDROXYACID OXIDASE 1"/>
    <property type="match status" value="1"/>
</dbReference>
<reference evidence="7 8" key="1">
    <citation type="submission" date="2021-11" db="EMBL/GenBank/DDBJ databases">
        <title>Draft genome sequence of Actinomycetospora sp. SF1 isolated from the rhizosphere soil.</title>
        <authorList>
            <person name="Duangmal K."/>
            <person name="Chantavorakit T."/>
        </authorList>
    </citation>
    <scope>NUCLEOTIDE SEQUENCE [LARGE SCALE GENOMIC DNA]</scope>
    <source>
        <strain evidence="7 8">TBRC 5722</strain>
    </source>
</reference>
<feature type="domain" description="FMN hydroxy acid dehydrogenase" evidence="6">
    <location>
        <begin position="32"/>
        <end position="409"/>
    </location>
</feature>
<proteinExistence type="inferred from homology"/>
<comment type="cofactor">
    <cofactor evidence="1">
        <name>FMN</name>
        <dbReference type="ChEBI" id="CHEBI:58210"/>
    </cofactor>
</comment>
<dbReference type="SUPFAM" id="SSF51395">
    <property type="entry name" value="FMN-linked oxidoreductases"/>
    <property type="match status" value="1"/>
</dbReference>
<dbReference type="PROSITE" id="PS51349">
    <property type="entry name" value="FMN_HYDROXY_ACID_DH_2"/>
    <property type="match status" value="1"/>
</dbReference>
<name>A0ABS8PDL0_9PSEU</name>
<protein>
    <submittedName>
        <fullName evidence="7">Alpha-hydroxy-acid oxidizing protein</fullName>
    </submittedName>
</protein>
<keyword evidence="8" id="KW-1185">Reference proteome</keyword>
<sequence length="409" mass="44519">MSTRRVRRQLPRPRDLAPLVRMRPPRLDATRRRLESAFTIADLRAIARRRVPRAVFDYVDGAAEQEISLQRARDAYARVEFSPRILRDVGSVDTATTVLGGSASLPMVLAPTGFTRMMHHEGERAVGRAAEAASLPYALSTMGTTSPEELAAEAPLGRHWFQLYLWRDRDASSDLVDRARKAGYDTLVLTVDTPVAGVRLRDSHNGLTIPPSLTVRTLSDMARHPAWWVNVLTTEPLTFAALNSWSGTVAELVGHMFDPTAVAADLTWLREQWPGHLVVKGIQHVDDARAVVDLGADGIVVSNHGGRQLDRAPTPLELLPDAAAAVGERAEVFVDTGITTGADLIAARALGARAALVGRAYLYGLMAGGEDGVTRALDILRAEAVRTLQLIGVERVDDLDASHARLLPR</sequence>
<dbReference type="RefSeq" id="WP_230738102.1">
    <property type="nucleotide sequence ID" value="NZ_JAJNDB010000005.1"/>
</dbReference>
<evidence type="ECO:0000256" key="3">
    <source>
        <dbReference type="ARBA" id="ARBA00022643"/>
    </source>
</evidence>
<dbReference type="InterPro" id="IPR000262">
    <property type="entry name" value="FMN-dep_DH"/>
</dbReference>
<organism evidence="7 8">
    <name type="scientific">Actinomycetospora endophytica</name>
    <dbReference type="NCBI Taxonomy" id="2291215"/>
    <lineage>
        <taxon>Bacteria</taxon>
        <taxon>Bacillati</taxon>
        <taxon>Actinomycetota</taxon>
        <taxon>Actinomycetes</taxon>
        <taxon>Pseudonocardiales</taxon>
        <taxon>Pseudonocardiaceae</taxon>
        <taxon>Actinomycetospora</taxon>
    </lineage>
</organism>